<comment type="catalytic activity">
    <reaction evidence="4 5">
        <text>a 3'-end 3'-phospho-ribonucleotide-RNA + ATP = a 3'-end 2',3'-cyclophospho-ribonucleotide-RNA + AMP + diphosphate</text>
        <dbReference type="Rhea" id="RHEA:23976"/>
        <dbReference type="Rhea" id="RHEA-COMP:10463"/>
        <dbReference type="Rhea" id="RHEA-COMP:10464"/>
        <dbReference type="ChEBI" id="CHEBI:30616"/>
        <dbReference type="ChEBI" id="CHEBI:33019"/>
        <dbReference type="ChEBI" id="CHEBI:83062"/>
        <dbReference type="ChEBI" id="CHEBI:83064"/>
        <dbReference type="ChEBI" id="CHEBI:456215"/>
        <dbReference type="EC" id="6.5.1.4"/>
    </reaction>
</comment>
<dbReference type="InterPro" id="IPR023797">
    <property type="entry name" value="RNA3'_phos_cyclase_dom"/>
</dbReference>
<evidence type="ECO:0000313" key="9">
    <source>
        <dbReference type="EMBL" id="MBZ0156800.1"/>
    </source>
</evidence>
<name>A0A953JCZ0_9BACT</name>
<dbReference type="NCBIfam" id="NF003246">
    <property type="entry name" value="PRK04204.1-2"/>
    <property type="match status" value="1"/>
</dbReference>
<dbReference type="InterPro" id="IPR000228">
    <property type="entry name" value="RNA3'_term_phos_cyc"/>
</dbReference>
<evidence type="ECO:0000259" key="8">
    <source>
        <dbReference type="Pfam" id="PF05189"/>
    </source>
</evidence>
<dbReference type="SUPFAM" id="SSF52913">
    <property type="entry name" value="RNA 3'-terminal phosphate cyclase, RPTC, insert domain"/>
    <property type="match status" value="1"/>
</dbReference>
<evidence type="ECO:0000259" key="7">
    <source>
        <dbReference type="Pfam" id="PF01137"/>
    </source>
</evidence>
<dbReference type="InterPro" id="IPR037136">
    <property type="entry name" value="RNA3'_phos_cyclase_dom_sf"/>
</dbReference>
<feature type="domain" description="RNA 3'-terminal phosphate cyclase insert" evidence="8">
    <location>
        <begin position="180"/>
        <end position="277"/>
    </location>
</feature>
<evidence type="ECO:0000256" key="5">
    <source>
        <dbReference type="HAMAP-Rule" id="MF_00200"/>
    </source>
</evidence>
<dbReference type="PANTHER" id="PTHR11096:SF0">
    <property type="entry name" value="RNA 3'-TERMINAL PHOSPHATE CYCLASE"/>
    <property type="match status" value="1"/>
</dbReference>
<accession>A0A953JCZ0</accession>
<organism evidence="9 10">
    <name type="scientific">Candidatus Nitrobium versatile</name>
    <dbReference type="NCBI Taxonomy" id="2884831"/>
    <lineage>
        <taxon>Bacteria</taxon>
        <taxon>Pseudomonadati</taxon>
        <taxon>Nitrospirota</taxon>
        <taxon>Nitrospiria</taxon>
        <taxon>Nitrospirales</taxon>
        <taxon>Nitrospiraceae</taxon>
        <taxon>Candidatus Nitrobium</taxon>
    </lineage>
</organism>
<evidence type="ECO:0000256" key="4">
    <source>
        <dbReference type="ARBA" id="ARBA00024481"/>
    </source>
</evidence>
<feature type="active site" description="Tele-AMP-histidine intermediate" evidence="5">
    <location>
        <position position="312"/>
    </location>
</feature>
<dbReference type="AlphaFoldDB" id="A0A953JCZ0"/>
<dbReference type="HAMAP" id="MF_00200">
    <property type="entry name" value="RTC"/>
    <property type="match status" value="1"/>
</dbReference>
<evidence type="ECO:0000256" key="2">
    <source>
        <dbReference type="ARBA" id="ARBA00022598"/>
    </source>
</evidence>
<dbReference type="GO" id="GO:0005737">
    <property type="term" value="C:cytoplasm"/>
    <property type="evidence" value="ECO:0007669"/>
    <property type="project" value="UniProtKB-SubCell"/>
</dbReference>
<dbReference type="Pfam" id="PF01137">
    <property type="entry name" value="RTC"/>
    <property type="match status" value="1"/>
</dbReference>
<proteinExistence type="inferred from homology"/>
<feature type="binding site" evidence="5">
    <location>
        <begin position="286"/>
        <end position="290"/>
    </location>
    <ligand>
        <name>ATP</name>
        <dbReference type="ChEBI" id="CHEBI:30616"/>
    </ligand>
</feature>
<dbReference type="PIRSF" id="PIRSF005378">
    <property type="entry name" value="RNA3'_term_phos_cycl_euk"/>
    <property type="match status" value="1"/>
</dbReference>
<dbReference type="GO" id="GO:0003963">
    <property type="term" value="F:RNA-3'-phosphate cyclase activity"/>
    <property type="evidence" value="ECO:0007669"/>
    <property type="project" value="UniProtKB-UniRule"/>
</dbReference>
<dbReference type="GO" id="GO:0006396">
    <property type="term" value="P:RNA processing"/>
    <property type="evidence" value="ECO:0007669"/>
    <property type="project" value="UniProtKB-UniRule"/>
</dbReference>
<dbReference type="InterPro" id="IPR013791">
    <property type="entry name" value="RNA3'-term_phos_cycl_insert"/>
</dbReference>
<reference evidence="9" key="2">
    <citation type="submission" date="2021-08" db="EMBL/GenBank/DDBJ databases">
        <authorList>
            <person name="Dalcin Martins P."/>
        </authorList>
    </citation>
    <scope>NUCLEOTIDE SEQUENCE</scope>
    <source>
        <strain evidence="9">MAG_39</strain>
    </source>
</reference>
<dbReference type="SUPFAM" id="SSF55205">
    <property type="entry name" value="EPT/RTPC-like"/>
    <property type="match status" value="2"/>
</dbReference>
<keyword evidence="2 5" id="KW-0436">Ligase</keyword>
<dbReference type="EC" id="6.5.1.4" evidence="5 6"/>
<feature type="binding site" evidence="5">
    <location>
        <position position="100"/>
    </location>
    <ligand>
        <name>ATP</name>
        <dbReference type="ChEBI" id="CHEBI:30616"/>
    </ligand>
</feature>
<dbReference type="Proteomes" id="UP000705867">
    <property type="component" value="Unassembled WGS sequence"/>
</dbReference>
<dbReference type="CDD" id="cd00874">
    <property type="entry name" value="RNA_Cyclase_Class_II"/>
    <property type="match status" value="1"/>
</dbReference>
<feature type="domain" description="RNA 3'-terminal phosphate cyclase" evidence="7">
    <location>
        <begin position="9"/>
        <end position="329"/>
    </location>
</feature>
<dbReference type="PANTHER" id="PTHR11096">
    <property type="entry name" value="RNA 3' TERMINAL PHOSPHATE CYCLASE"/>
    <property type="match status" value="1"/>
</dbReference>
<gene>
    <name evidence="5 9" type="primary">rtcA</name>
    <name evidence="9" type="ORF">K8I29_11410</name>
</gene>
<evidence type="ECO:0000256" key="6">
    <source>
        <dbReference type="NCBIfam" id="TIGR03399"/>
    </source>
</evidence>
<protein>
    <recommendedName>
        <fullName evidence="5 6">RNA 3'-terminal phosphate cyclase</fullName>
        <shortName evidence="5">RNA cyclase</shortName>
        <shortName evidence="5">RNA-3'-phosphate cyclase</shortName>
        <ecNumber evidence="5 6">6.5.1.4</ecNumber>
    </recommendedName>
</protein>
<dbReference type="NCBIfam" id="TIGR03399">
    <property type="entry name" value="RNA_3prim_cycl"/>
    <property type="match status" value="1"/>
</dbReference>
<dbReference type="Pfam" id="PF05189">
    <property type="entry name" value="RTC_insert"/>
    <property type="match status" value="1"/>
</dbReference>
<sequence length="350" mass="37787">MIEIDGSFGEGGGQILRTALSLSCLLQKPFEIINIRKNRKKPGLMPQHLVCVEAAQRISGARVEGGEKGSTRLSFSPGRVKGGEYVFDIGTAGSTSLVAQTVVPALLFAGRRSSITLRGGTHVPFSPPFHYLSEVFAPLLEKMGIMVRFSLVSCGFYPRGGGEIHAEVFPAGEILPVHMTKRGTITAVRGYSGVGNLPLSIAERQRSVVLEKVQSLEGMPSPVTIELLEAPTPGQGTFVFLLVEAEQTRAGFSSIGEKGKRAEIVGGEAADELIRYYQGHAALDQHMADQIVLYMALCKGESTFTTACITEHLLTNLWVIRRFLPVRSEVVGERGEKGDVTVYPALYAPV</sequence>
<dbReference type="InterPro" id="IPR017770">
    <property type="entry name" value="RNA3'_term_phos_cyc_type_1"/>
</dbReference>
<evidence type="ECO:0000256" key="1">
    <source>
        <dbReference type="ARBA" id="ARBA00009206"/>
    </source>
</evidence>
<keyword evidence="3 5" id="KW-0547">Nucleotide-binding</keyword>
<evidence type="ECO:0000256" key="3">
    <source>
        <dbReference type="ARBA" id="ARBA00022741"/>
    </source>
</evidence>
<dbReference type="EMBL" id="JAIOIV010000090">
    <property type="protein sequence ID" value="MBZ0156800.1"/>
    <property type="molecule type" value="Genomic_DNA"/>
</dbReference>
<dbReference type="GO" id="GO:0005524">
    <property type="term" value="F:ATP binding"/>
    <property type="evidence" value="ECO:0007669"/>
    <property type="project" value="UniProtKB-KW"/>
</dbReference>
<comment type="function">
    <text evidence="5">Catalyzes the conversion of 3'-phosphate to a 2',3'-cyclic phosphodiester at the end of RNA. The mechanism of action of the enzyme occurs in 3 steps: (A) adenylation of the enzyme by ATP; (B) transfer of adenylate to an RNA-N3'P to produce RNA-N3'PP5'A; (C) and attack of the adjacent 2'-hydroxyl on the 3'-phosphorus in the diester linkage to produce the cyclic end product. The biological role of this enzyme is unknown but it is likely to function in some aspects of cellular RNA processing.</text>
</comment>
<dbReference type="InterPro" id="IPR036553">
    <property type="entry name" value="RPTC_insert"/>
</dbReference>
<dbReference type="Gene3D" id="3.30.360.20">
    <property type="entry name" value="RNA 3'-terminal phosphate cyclase, insert domain"/>
    <property type="match status" value="1"/>
</dbReference>
<keyword evidence="5" id="KW-0067">ATP-binding</keyword>
<reference evidence="9" key="1">
    <citation type="journal article" date="2021" name="bioRxiv">
        <title>Unraveling nitrogen, sulfur and carbon metabolic pathways and microbial community transcriptional responses to substrate deprivation and toxicity stresses in a bioreactor mimicking anoxic brackish coastal sediment conditions.</title>
        <authorList>
            <person name="Martins P.D."/>
            <person name="Echeveste M.J."/>
            <person name="Arshad A."/>
            <person name="Kurth J."/>
            <person name="Ouboter H."/>
            <person name="Jetten M.S.M."/>
            <person name="Welte C.U."/>
        </authorList>
    </citation>
    <scope>NUCLEOTIDE SEQUENCE</scope>
    <source>
        <strain evidence="9">MAG_39</strain>
    </source>
</reference>
<evidence type="ECO:0000313" key="10">
    <source>
        <dbReference type="Proteomes" id="UP000705867"/>
    </source>
</evidence>
<dbReference type="InterPro" id="IPR013792">
    <property type="entry name" value="RNA3'P_cycl/enolpyr_Trfase_a/b"/>
</dbReference>
<keyword evidence="5" id="KW-0963">Cytoplasm</keyword>
<dbReference type="Gene3D" id="3.65.10.20">
    <property type="entry name" value="RNA 3'-terminal phosphate cyclase domain"/>
    <property type="match status" value="1"/>
</dbReference>
<comment type="caution">
    <text evidence="9">The sequence shown here is derived from an EMBL/GenBank/DDBJ whole genome shotgun (WGS) entry which is preliminary data.</text>
</comment>
<comment type="similarity">
    <text evidence="1 5">Belongs to the RNA 3'-terminal cyclase family. Type 1 subfamily.</text>
</comment>
<comment type="subcellular location">
    <subcellularLocation>
        <location evidence="5">Cytoplasm</location>
    </subcellularLocation>
</comment>